<evidence type="ECO:0000313" key="8">
    <source>
        <dbReference type="Proteomes" id="UP000570595"/>
    </source>
</evidence>
<evidence type="ECO:0000256" key="2">
    <source>
        <dbReference type="ARBA" id="ARBA00016322"/>
    </source>
</evidence>
<dbReference type="InterPro" id="IPR003409">
    <property type="entry name" value="MORN"/>
</dbReference>
<protein>
    <recommendedName>
        <fullName evidence="2">MORN repeat-containing protein 5</fullName>
    </recommendedName>
</protein>
<accession>A0A7J6LES7</accession>
<gene>
    <name evidence="7" type="primary">MORN5</name>
    <name evidence="7" type="ORF">FOZ61_006076</name>
</gene>
<dbReference type="AlphaFoldDB" id="A0A7J6LES7"/>
<keyword evidence="6" id="KW-0966">Cell projection</keyword>
<comment type="subcellular location">
    <subcellularLocation>
        <location evidence="1">Cell projection</location>
        <location evidence="1">Cilium</location>
        <location evidence="1">Flagellum</location>
    </subcellularLocation>
</comment>
<evidence type="ECO:0000256" key="1">
    <source>
        <dbReference type="ARBA" id="ARBA00004230"/>
    </source>
</evidence>
<dbReference type="EMBL" id="JABAHT010000339">
    <property type="protein sequence ID" value="KAF4657747.1"/>
    <property type="molecule type" value="Genomic_DNA"/>
</dbReference>
<proteinExistence type="predicted"/>
<reference evidence="7 8" key="1">
    <citation type="submission" date="2020-04" db="EMBL/GenBank/DDBJ databases">
        <title>Perkinsus olseni comparative genomics.</title>
        <authorList>
            <person name="Bogema D.R."/>
        </authorList>
    </citation>
    <scope>NUCLEOTIDE SEQUENCE [LARGE SCALE GENOMIC DNA]</scope>
    <source>
        <strain evidence="7">ATCC PRA-179</strain>
    </source>
</reference>
<dbReference type="InterPro" id="IPR042814">
    <property type="entry name" value="Morn5"/>
</dbReference>
<organism evidence="7 8">
    <name type="scientific">Perkinsus olseni</name>
    <name type="common">Perkinsus atlanticus</name>
    <dbReference type="NCBI Taxonomy" id="32597"/>
    <lineage>
        <taxon>Eukaryota</taxon>
        <taxon>Sar</taxon>
        <taxon>Alveolata</taxon>
        <taxon>Perkinsozoa</taxon>
        <taxon>Perkinsea</taxon>
        <taxon>Perkinsida</taxon>
        <taxon>Perkinsidae</taxon>
        <taxon>Perkinsus</taxon>
    </lineage>
</organism>
<sequence length="155" mass="17288">MSESSVKNGWIEGKGEYTFPNGTVYSGDFINDEFDGEGTLTFPDGGTFIGKWKRGIAIDGRYVFGDGLDFEDKDWGYLNNGDRRFYDEVKHGIRPAGASLLTNDPKGPPKIPKGCYDVGNGYFDPVENKTFSYDGTRMIGKPGEEEIKWIKNTVM</sequence>
<dbReference type="PANTHER" id="PTHR46437">
    <property type="entry name" value="MORN REPEAT-CONTAINING PROTEIN 5"/>
    <property type="match status" value="1"/>
</dbReference>
<evidence type="ECO:0000256" key="6">
    <source>
        <dbReference type="ARBA" id="ARBA00023273"/>
    </source>
</evidence>
<keyword evidence="5" id="KW-0969">Cilium</keyword>
<keyword evidence="4" id="KW-0282">Flagellum</keyword>
<evidence type="ECO:0000256" key="3">
    <source>
        <dbReference type="ARBA" id="ARBA00022737"/>
    </source>
</evidence>
<dbReference type="Proteomes" id="UP000570595">
    <property type="component" value="Unassembled WGS sequence"/>
</dbReference>
<dbReference type="GO" id="GO:0031514">
    <property type="term" value="C:motile cilium"/>
    <property type="evidence" value="ECO:0007669"/>
    <property type="project" value="UniProtKB-SubCell"/>
</dbReference>
<dbReference type="Gene3D" id="2.20.110.10">
    <property type="entry name" value="Histone H3 K4-specific methyltransferase SET7/9 N-terminal domain"/>
    <property type="match status" value="1"/>
</dbReference>
<evidence type="ECO:0000256" key="5">
    <source>
        <dbReference type="ARBA" id="ARBA00023069"/>
    </source>
</evidence>
<name>A0A7J6LES7_PEROL</name>
<dbReference type="OrthoDB" id="288868at2759"/>
<evidence type="ECO:0000256" key="4">
    <source>
        <dbReference type="ARBA" id="ARBA00022846"/>
    </source>
</evidence>
<dbReference type="SUPFAM" id="SSF82185">
    <property type="entry name" value="Histone H3 K4-specific methyltransferase SET7/9 N-terminal domain"/>
    <property type="match status" value="1"/>
</dbReference>
<evidence type="ECO:0000313" key="7">
    <source>
        <dbReference type="EMBL" id="KAF4657747.1"/>
    </source>
</evidence>
<keyword evidence="3" id="KW-0677">Repeat</keyword>
<dbReference type="Pfam" id="PF02493">
    <property type="entry name" value="MORN"/>
    <property type="match status" value="2"/>
</dbReference>
<comment type="caution">
    <text evidence="7">The sequence shown here is derived from an EMBL/GenBank/DDBJ whole genome shotgun (WGS) entry which is preliminary data.</text>
</comment>
<dbReference type="PANTHER" id="PTHR46437:SF1">
    <property type="entry name" value="MORN REPEAT-CONTAINING PROTEIN 5"/>
    <property type="match status" value="1"/>
</dbReference>